<reference evidence="1 2" key="1">
    <citation type="submission" date="2024-04" db="EMBL/GenBank/DDBJ databases">
        <authorList>
            <person name="Rising A."/>
            <person name="Reimegard J."/>
            <person name="Sonavane S."/>
            <person name="Akerstrom W."/>
            <person name="Nylinder S."/>
            <person name="Hedman E."/>
            <person name="Kallberg Y."/>
        </authorList>
    </citation>
    <scope>NUCLEOTIDE SEQUENCE [LARGE SCALE GENOMIC DNA]</scope>
</reference>
<accession>A0AAV1Z0R3</accession>
<dbReference type="Proteomes" id="UP001497382">
    <property type="component" value="Unassembled WGS sequence"/>
</dbReference>
<organism evidence="1 2">
    <name type="scientific">Larinioides sclopetarius</name>
    <dbReference type="NCBI Taxonomy" id="280406"/>
    <lineage>
        <taxon>Eukaryota</taxon>
        <taxon>Metazoa</taxon>
        <taxon>Ecdysozoa</taxon>
        <taxon>Arthropoda</taxon>
        <taxon>Chelicerata</taxon>
        <taxon>Arachnida</taxon>
        <taxon>Araneae</taxon>
        <taxon>Araneomorphae</taxon>
        <taxon>Entelegynae</taxon>
        <taxon>Araneoidea</taxon>
        <taxon>Araneidae</taxon>
        <taxon>Larinioides</taxon>
    </lineage>
</organism>
<keyword evidence="2" id="KW-1185">Reference proteome</keyword>
<comment type="caution">
    <text evidence="1">The sequence shown here is derived from an EMBL/GenBank/DDBJ whole genome shotgun (WGS) entry which is preliminary data.</text>
</comment>
<proteinExistence type="predicted"/>
<evidence type="ECO:0000313" key="1">
    <source>
        <dbReference type="EMBL" id="CAL1263815.1"/>
    </source>
</evidence>
<evidence type="ECO:0000313" key="2">
    <source>
        <dbReference type="Proteomes" id="UP001497382"/>
    </source>
</evidence>
<sequence>MYVYILYITFKRRMTSFKFSPFNKSCSYVYATVCDQTNDK</sequence>
<dbReference type="EMBL" id="CAXIEN010000010">
    <property type="protein sequence ID" value="CAL1263815.1"/>
    <property type="molecule type" value="Genomic_DNA"/>
</dbReference>
<gene>
    <name evidence="1" type="ORF">LARSCL_LOCUS1680</name>
</gene>
<dbReference type="AlphaFoldDB" id="A0AAV1Z0R3"/>
<name>A0AAV1Z0R3_9ARAC</name>
<protein>
    <submittedName>
        <fullName evidence="1">Uncharacterized protein</fullName>
    </submittedName>
</protein>